<sequence length="112" mass="11628">MTVRKPLTLSLIALAIAAPGLASASSLYHPAGGEVGFTTHPDHVLSSMSRGDVLESVAVARKDGTLAILARGGALPVKATGPSKTREQVQQEYLNMSAAEKQRIQELYGSGG</sequence>
<accession>A0A2R3QAL6</accession>
<name>A0A2R3QAL6_9BURK</name>
<evidence type="ECO:0000313" key="2">
    <source>
        <dbReference type="EMBL" id="AVO48801.1"/>
    </source>
</evidence>
<dbReference type="Proteomes" id="UP000237925">
    <property type="component" value="Chromosome"/>
</dbReference>
<dbReference type="KEGG" id="mela:C6568_05635"/>
<dbReference type="EMBL" id="CP027667">
    <property type="protein sequence ID" value="AVO48801.1"/>
    <property type="molecule type" value="Genomic_DNA"/>
</dbReference>
<evidence type="ECO:0000313" key="3">
    <source>
        <dbReference type="Proteomes" id="UP000237925"/>
    </source>
</evidence>
<gene>
    <name evidence="2" type="ORF">C6568_05635</name>
</gene>
<dbReference type="OrthoDB" id="8811423at2"/>
<reference evidence="2 3" key="1">
    <citation type="submission" date="2018-03" db="EMBL/GenBank/DDBJ databases">
        <title>Genome sequencing of Melaminivora sp.</title>
        <authorList>
            <person name="Kim S.-J."/>
            <person name="Heo J."/>
            <person name="Ahn J.-H."/>
            <person name="Kwon S.-W."/>
        </authorList>
    </citation>
    <scope>NUCLEOTIDE SEQUENCE [LARGE SCALE GENOMIC DNA]</scope>
    <source>
        <strain evidence="2 3">SC2-9</strain>
    </source>
</reference>
<organism evidence="2 3">
    <name type="scientific">Melaminivora suipulveris</name>
    <dbReference type="NCBI Taxonomy" id="2109913"/>
    <lineage>
        <taxon>Bacteria</taxon>
        <taxon>Pseudomonadati</taxon>
        <taxon>Pseudomonadota</taxon>
        <taxon>Betaproteobacteria</taxon>
        <taxon>Burkholderiales</taxon>
        <taxon>Comamonadaceae</taxon>
        <taxon>Melaminivora</taxon>
    </lineage>
</organism>
<keyword evidence="1" id="KW-0732">Signal</keyword>
<proteinExistence type="predicted"/>
<feature type="chain" id="PRO_5015353990" evidence="1">
    <location>
        <begin position="25"/>
        <end position="112"/>
    </location>
</feature>
<dbReference type="RefSeq" id="WP_106683281.1">
    <property type="nucleotide sequence ID" value="NZ_CP027667.1"/>
</dbReference>
<keyword evidence="3" id="KW-1185">Reference proteome</keyword>
<feature type="signal peptide" evidence="1">
    <location>
        <begin position="1"/>
        <end position="24"/>
    </location>
</feature>
<protein>
    <submittedName>
        <fullName evidence="2">DUF4148 domain-containing protein</fullName>
    </submittedName>
</protein>
<evidence type="ECO:0000256" key="1">
    <source>
        <dbReference type="SAM" id="SignalP"/>
    </source>
</evidence>
<dbReference type="AlphaFoldDB" id="A0A2R3QAL6"/>